<dbReference type="PANTHER" id="PTHR12736">
    <property type="entry name" value="LANC-LIKE PROTEIN"/>
    <property type="match status" value="1"/>
</dbReference>
<organism evidence="2 3">
    <name type="scientific">Mucilaginibacter rigui</name>
    <dbReference type="NCBI Taxonomy" id="534635"/>
    <lineage>
        <taxon>Bacteria</taxon>
        <taxon>Pseudomonadati</taxon>
        <taxon>Bacteroidota</taxon>
        <taxon>Sphingobacteriia</taxon>
        <taxon>Sphingobacteriales</taxon>
        <taxon>Sphingobacteriaceae</taxon>
        <taxon>Mucilaginibacter</taxon>
    </lineage>
</organism>
<dbReference type="InterPro" id="IPR025410">
    <property type="entry name" value="Lant_dehyd"/>
</dbReference>
<evidence type="ECO:0000313" key="2">
    <source>
        <dbReference type="EMBL" id="MBD1383881.1"/>
    </source>
</evidence>
<dbReference type="RefSeq" id="WP_191173794.1">
    <property type="nucleotide sequence ID" value="NZ_JACWMW010000001.1"/>
</dbReference>
<dbReference type="Proteomes" id="UP000618754">
    <property type="component" value="Unassembled WGS sequence"/>
</dbReference>
<reference evidence="2 3" key="1">
    <citation type="submission" date="2020-09" db="EMBL/GenBank/DDBJ databases">
        <title>Novel species of Mucilaginibacter isolated from a glacier on the Tibetan Plateau.</title>
        <authorList>
            <person name="Liu Q."/>
            <person name="Xin Y.-H."/>
        </authorList>
    </citation>
    <scope>NUCLEOTIDE SEQUENCE [LARGE SCALE GENOMIC DNA]</scope>
    <source>
        <strain evidence="2 3">CGMCC 1.13878</strain>
    </source>
</reference>
<dbReference type="PRINTS" id="PR01950">
    <property type="entry name" value="LANCSUPER"/>
</dbReference>
<dbReference type="InterPro" id="IPR017146">
    <property type="entry name" value="Lanti_2_LanM"/>
</dbReference>
<gene>
    <name evidence="2" type="primary">lanM</name>
    <name evidence="2" type="ORF">IDJ75_01205</name>
</gene>
<dbReference type="PANTHER" id="PTHR12736:SF7">
    <property type="entry name" value="LANC-LIKE PROTEIN 3"/>
    <property type="match status" value="1"/>
</dbReference>
<proteinExistence type="predicted"/>
<dbReference type="SUPFAM" id="SSF158745">
    <property type="entry name" value="LanC-like"/>
    <property type="match status" value="1"/>
</dbReference>
<name>A0ABR7X040_9SPHI</name>
<protein>
    <submittedName>
        <fullName evidence="2">Type 2 lantipeptide synthetase LanM</fullName>
    </submittedName>
</protein>
<dbReference type="Pfam" id="PF05147">
    <property type="entry name" value="LANC_like"/>
    <property type="match status" value="1"/>
</dbReference>
<dbReference type="SMART" id="SM01260">
    <property type="entry name" value="LANC_like"/>
    <property type="match status" value="1"/>
</dbReference>
<dbReference type="Gene3D" id="1.50.10.10">
    <property type="match status" value="1"/>
</dbReference>
<dbReference type="Pfam" id="PF13575">
    <property type="entry name" value="DUF4135"/>
    <property type="match status" value="1"/>
</dbReference>
<feature type="domain" description="Lantibiotic biosynthesis protein dehydration" evidence="1">
    <location>
        <begin position="104"/>
        <end position="472"/>
    </location>
</feature>
<evidence type="ECO:0000313" key="3">
    <source>
        <dbReference type="Proteomes" id="UP000618754"/>
    </source>
</evidence>
<dbReference type="NCBIfam" id="TIGR03897">
    <property type="entry name" value="lanti_2_LanM"/>
    <property type="match status" value="1"/>
</dbReference>
<dbReference type="InterPro" id="IPR007822">
    <property type="entry name" value="LANC-like"/>
</dbReference>
<dbReference type="PIRSF" id="PIRSF037228">
    <property type="entry name" value="Lant_mod_RumM"/>
    <property type="match status" value="1"/>
</dbReference>
<keyword evidence="3" id="KW-1185">Reference proteome</keyword>
<dbReference type="CDD" id="cd04792">
    <property type="entry name" value="LanM-like"/>
    <property type="match status" value="1"/>
</dbReference>
<dbReference type="EMBL" id="JACWMW010000001">
    <property type="protein sequence ID" value="MBD1383881.1"/>
    <property type="molecule type" value="Genomic_DNA"/>
</dbReference>
<comment type="caution">
    <text evidence="2">The sequence shown here is derived from an EMBL/GenBank/DDBJ whole genome shotgun (WGS) entry which is preliminary data.</text>
</comment>
<sequence length="933" mass="103167">MTDINNSKASARQTLPFGQHIKAMLQAGLQNLPDDEIEALLKNLSSVSKFCFDEHFCDFATKTHPFFNILQLVDPAFKSTDDIMNDYDDHFFNHGGLAGFLKKYPLVNTLQQDMLQQLTTFKTELHNHIQTDMDNLSKIFNNSRPIGIPVKIDTNQGDVHNGGKSAAIVAFTSGLKIVYKPRSGGMDVAFNTFISEVAAETGIGLKTPRVLDCGDYFWMEFIEHLPVTNTNELTGYYTECGVLLAIVFLLGGTDFHFENIIAHGKHPVLIDLECLFGATGEMQEDIFSVNNTGLVPANIYLGGQDAPIDNSGFGAWGKQISGINRWVWANAGTDALRLEKQKGIFTADKNQPVYDSNAVSPQNYLAEITGGFKRACNWFITNKDVLDKPGFAFGNFKNKPVRVIMRYTMNYLFIIENSLNADALLSEDARKKEIYRSLNEFPTATLLLPQTKALVIDAEFEAIKRMNVPLFTGNTSKLHIRESGDCPEWAFFEITPYQFTLNRIKNFDAGKMEQQVSLITSAFAARYGKVQINRAMQPDKNLIKYGKASILNETRLIASGIAASAIKNNNTFSWNGYTADAGNKLVLGQLSPMLYDGSLGIACFLSSVDSGANKQLIDTIIAAEVKRACKTNMGISFASGVAGLLYTLVKTHCADNDNLQTAINLAQLVGPADIKKDTKYDIMAGSAGLLLSLAPLYKASHSADVLELMVTIAHHLLQGRVIDSASRSLTWRSEQFDRPLTGFSHGASGIACALLTLFDITGIEKYKQAFYQALQFENYYRNAERTNWCDLRKTGYDCKTAWCHGAPGIGLARLHAYHILKDEALLQDVETALIATKKHLLSDTDFYCCGNTGRIDFLIEAAMVLGRPALLQDARKALVALLNRKNNRGWYQTYDVENVGMENPSLFRGTAGIGYTLLRSINPDEVPCIGLLA</sequence>
<accession>A0ABR7X040</accession>
<dbReference type="InterPro" id="IPR012341">
    <property type="entry name" value="6hp_glycosidase-like_sf"/>
</dbReference>
<evidence type="ECO:0000259" key="1">
    <source>
        <dbReference type="Pfam" id="PF13575"/>
    </source>
</evidence>